<organism evidence="1 2">
    <name type="scientific">Pristionchus entomophagus</name>
    <dbReference type="NCBI Taxonomy" id="358040"/>
    <lineage>
        <taxon>Eukaryota</taxon>
        <taxon>Metazoa</taxon>
        <taxon>Ecdysozoa</taxon>
        <taxon>Nematoda</taxon>
        <taxon>Chromadorea</taxon>
        <taxon>Rhabditida</taxon>
        <taxon>Rhabditina</taxon>
        <taxon>Diplogasteromorpha</taxon>
        <taxon>Diplogasteroidea</taxon>
        <taxon>Neodiplogasteridae</taxon>
        <taxon>Pristionchus</taxon>
    </lineage>
</organism>
<name>A0AAV5T7N8_9BILA</name>
<comment type="caution">
    <text evidence="1">The sequence shown here is derived from an EMBL/GenBank/DDBJ whole genome shotgun (WGS) entry which is preliminary data.</text>
</comment>
<evidence type="ECO:0000313" key="1">
    <source>
        <dbReference type="EMBL" id="GMS87696.1"/>
    </source>
</evidence>
<gene>
    <name evidence="1" type="ORF">PENTCL1PPCAC_9871</name>
</gene>
<sequence>IASSLININKYLPFLPNGITVSILQNGRMDPRKFSFGLASLRLDFMPQFVDLSTTNFSIKLRYIGQFEESIRNYFAYKVFPVYSDSFMVSQEKYASWTQTNGSNRNNEYTPINNLTSLLGSEYALTD</sequence>
<evidence type="ECO:0000313" key="2">
    <source>
        <dbReference type="Proteomes" id="UP001432027"/>
    </source>
</evidence>
<dbReference type="EMBL" id="BTSX01000003">
    <property type="protein sequence ID" value="GMS87696.1"/>
    <property type="molecule type" value="Genomic_DNA"/>
</dbReference>
<keyword evidence="2" id="KW-1185">Reference proteome</keyword>
<dbReference type="Proteomes" id="UP001432027">
    <property type="component" value="Unassembled WGS sequence"/>
</dbReference>
<evidence type="ECO:0008006" key="3">
    <source>
        <dbReference type="Google" id="ProtNLM"/>
    </source>
</evidence>
<accession>A0AAV5T7N8</accession>
<feature type="non-terminal residue" evidence="1">
    <location>
        <position position="1"/>
    </location>
</feature>
<feature type="non-terminal residue" evidence="1">
    <location>
        <position position="127"/>
    </location>
</feature>
<protein>
    <recommendedName>
        <fullName evidence="3">Hemolymph juvenile hormone-binding protein</fullName>
    </recommendedName>
</protein>
<dbReference type="AlphaFoldDB" id="A0AAV5T7N8"/>
<reference evidence="1" key="1">
    <citation type="submission" date="2023-10" db="EMBL/GenBank/DDBJ databases">
        <title>Genome assembly of Pristionchus species.</title>
        <authorList>
            <person name="Yoshida K."/>
            <person name="Sommer R.J."/>
        </authorList>
    </citation>
    <scope>NUCLEOTIDE SEQUENCE</scope>
    <source>
        <strain evidence="1">RS0144</strain>
    </source>
</reference>
<proteinExistence type="predicted"/>